<protein>
    <submittedName>
        <fullName evidence="1">Uncharacterized protein</fullName>
    </submittedName>
</protein>
<reference evidence="1" key="1">
    <citation type="submission" date="2023-04" db="EMBL/GenBank/DDBJ databases">
        <title>Black Yeasts Isolated from many extreme environments.</title>
        <authorList>
            <person name="Coleine C."/>
            <person name="Stajich J.E."/>
            <person name="Selbmann L."/>
        </authorList>
    </citation>
    <scope>NUCLEOTIDE SEQUENCE</scope>
    <source>
        <strain evidence="1">CCFEE 5312</strain>
    </source>
</reference>
<evidence type="ECO:0000313" key="2">
    <source>
        <dbReference type="Proteomes" id="UP001271007"/>
    </source>
</evidence>
<sequence length="179" mass="20189">MAIELNSDMFGKCHLHNYQPNKELQKVIFNICLGFNGRANRELLLEAYHLKNFSTAVLCSLPNDPNAAQLFRIRHGSFEQSTEINQHVRRLSIALNWRGFADILELRGAMFKVQDVVAHCPKLVEVILSINNGSHPELAAQARAEVEVIIEGLAMRRGKDIRVVWVASSRKRDGKGLFG</sequence>
<dbReference type="Proteomes" id="UP001271007">
    <property type="component" value="Unassembled WGS sequence"/>
</dbReference>
<evidence type="ECO:0000313" key="1">
    <source>
        <dbReference type="EMBL" id="KAK3050357.1"/>
    </source>
</evidence>
<gene>
    <name evidence="1" type="ORF">LTR09_008507</name>
</gene>
<name>A0AAJ0DI62_9PEZI</name>
<proteinExistence type="predicted"/>
<dbReference type="AlphaFoldDB" id="A0AAJ0DI62"/>
<comment type="caution">
    <text evidence="1">The sequence shown here is derived from an EMBL/GenBank/DDBJ whole genome shotgun (WGS) entry which is preliminary data.</text>
</comment>
<keyword evidence="2" id="KW-1185">Reference proteome</keyword>
<accession>A0AAJ0DI62</accession>
<dbReference type="EMBL" id="JAWDJX010000033">
    <property type="protein sequence ID" value="KAK3050357.1"/>
    <property type="molecule type" value="Genomic_DNA"/>
</dbReference>
<organism evidence="1 2">
    <name type="scientific">Extremus antarcticus</name>
    <dbReference type="NCBI Taxonomy" id="702011"/>
    <lineage>
        <taxon>Eukaryota</taxon>
        <taxon>Fungi</taxon>
        <taxon>Dikarya</taxon>
        <taxon>Ascomycota</taxon>
        <taxon>Pezizomycotina</taxon>
        <taxon>Dothideomycetes</taxon>
        <taxon>Dothideomycetidae</taxon>
        <taxon>Mycosphaerellales</taxon>
        <taxon>Extremaceae</taxon>
        <taxon>Extremus</taxon>
    </lineage>
</organism>